<protein>
    <recommendedName>
        <fullName evidence="4">CMP/dCMP-type deaminase domain-containing protein</fullName>
    </recommendedName>
</protein>
<gene>
    <name evidence="2" type="ORF">LTR32_004148</name>
</gene>
<sequence>MGSSQPDTTTAGSTATNVPLVSDNHKRRMLHLKTKEECRLGNETIQVWTVELPSKHAEGILKVIKEQIEGQDNVDLQHLRRLAKPKYLPQHVIGKRDLIKEMYSVPRGWESTPPTVIQAPSASWEWSSGNARKRGVDRSLTLYLLVCPSNIIPLREVHDLMLQHPPFCSSADSWPYPLEIKEVTVPRLAPTSPEQADEWSDQYWPTFYRKTNPFGAHPTSIGKAEADLEEPIADPGDARGKPLPSEGGSDDANIDTSFEDAGDKKTGGAFAKKTARKRRKKKEQEIAKLAETNACTSGNVMCHAVMRAIGMVGRKRLRVASQPISTRAAKAENGFYAAGLQRDEKARDAFFLDLPVTPLEQQYFTKDNLKPDGYLCLKLEIFLTHEPCMMCSMALVHSRVGRVIFKHRMPQTGGLTAEMVRNDSGPVGLGYGLCWRKELNWQFMCWEYTALKYASGSARQHVDGKASAAGHVARRTGATAGVQAKGAGYYGGEIDDDDDKDDADDYPEHTTITAASSSAAGDECANSRMHSLAHVHV</sequence>
<feature type="region of interest" description="Disordered" evidence="1">
    <location>
        <begin position="231"/>
        <end position="279"/>
    </location>
</feature>
<keyword evidence="3" id="KW-1185">Reference proteome</keyword>
<feature type="compositionally biased region" description="Acidic residues" evidence="1">
    <location>
        <begin position="248"/>
        <end position="260"/>
    </location>
</feature>
<dbReference type="Proteomes" id="UP001308179">
    <property type="component" value="Unassembled WGS sequence"/>
</dbReference>
<dbReference type="SUPFAM" id="SSF53927">
    <property type="entry name" value="Cytidine deaminase-like"/>
    <property type="match status" value="1"/>
</dbReference>
<evidence type="ECO:0000313" key="3">
    <source>
        <dbReference type="Proteomes" id="UP001308179"/>
    </source>
</evidence>
<dbReference type="Gene3D" id="3.40.140.10">
    <property type="entry name" value="Cytidine Deaminase, domain 2"/>
    <property type="match status" value="1"/>
</dbReference>
<organism evidence="2 3">
    <name type="scientific">Rachicladosporium monterosium</name>
    <dbReference type="NCBI Taxonomy" id="1507873"/>
    <lineage>
        <taxon>Eukaryota</taxon>
        <taxon>Fungi</taxon>
        <taxon>Dikarya</taxon>
        <taxon>Ascomycota</taxon>
        <taxon>Pezizomycotina</taxon>
        <taxon>Dothideomycetes</taxon>
        <taxon>Dothideomycetidae</taxon>
        <taxon>Cladosporiales</taxon>
        <taxon>Cladosporiaceae</taxon>
        <taxon>Rachicladosporium</taxon>
    </lineage>
</organism>
<comment type="caution">
    <text evidence="2">The sequence shown here is derived from an EMBL/GenBank/DDBJ whole genome shotgun (WGS) entry which is preliminary data.</text>
</comment>
<evidence type="ECO:0000313" key="2">
    <source>
        <dbReference type="EMBL" id="KAK5143794.1"/>
    </source>
</evidence>
<name>A0ABR0L5I9_9PEZI</name>
<feature type="region of interest" description="Disordered" evidence="1">
    <location>
        <begin position="1"/>
        <end position="22"/>
    </location>
</feature>
<evidence type="ECO:0008006" key="4">
    <source>
        <dbReference type="Google" id="ProtNLM"/>
    </source>
</evidence>
<accession>A0ABR0L5I9</accession>
<reference evidence="2 3" key="1">
    <citation type="submission" date="2023-08" db="EMBL/GenBank/DDBJ databases">
        <title>Black Yeasts Isolated from many extreme environments.</title>
        <authorList>
            <person name="Coleine C."/>
            <person name="Stajich J.E."/>
            <person name="Selbmann L."/>
        </authorList>
    </citation>
    <scope>NUCLEOTIDE SEQUENCE [LARGE SCALE GENOMIC DNA]</scope>
    <source>
        <strain evidence="2 3">CCFEE 5386</strain>
    </source>
</reference>
<evidence type="ECO:0000256" key="1">
    <source>
        <dbReference type="SAM" id="MobiDB-lite"/>
    </source>
</evidence>
<dbReference type="InterPro" id="IPR016193">
    <property type="entry name" value="Cytidine_deaminase-like"/>
</dbReference>
<feature type="compositionally biased region" description="Polar residues" evidence="1">
    <location>
        <begin position="1"/>
        <end position="19"/>
    </location>
</feature>
<proteinExistence type="predicted"/>
<dbReference type="EMBL" id="JAVRRR010000280">
    <property type="protein sequence ID" value="KAK5143794.1"/>
    <property type="molecule type" value="Genomic_DNA"/>
</dbReference>